<keyword evidence="3" id="KW-1185">Reference proteome</keyword>
<dbReference type="OrthoDB" id="342054at2"/>
<accession>B0SP63</accession>
<dbReference type="NCBIfam" id="NF047681">
    <property type="entry name" value="LIC10775_fam"/>
    <property type="match status" value="1"/>
</dbReference>
<keyword evidence="1" id="KW-1133">Transmembrane helix</keyword>
<gene>
    <name evidence="2" type="ordered locus">LEPBI_I1277</name>
</gene>
<dbReference type="AlphaFoldDB" id="B0SP63"/>
<name>B0SP63_LEPBP</name>
<dbReference type="Proteomes" id="UP000001847">
    <property type="component" value="Chromosome I"/>
</dbReference>
<evidence type="ECO:0000256" key="1">
    <source>
        <dbReference type="SAM" id="Phobius"/>
    </source>
</evidence>
<dbReference type="RefSeq" id="WP_012388268.1">
    <property type="nucleotide sequence ID" value="NC_010602.1"/>
</dbReference>
<organism evidence="2 3">
    <name type="scientific">Leptospira biflexa serovar Patoc (strain Patoc 1 / ATCC 23582 / Paris)</name>
    <dbReference type="NCBI Taxonomy" id="456481"/>
    <lineage>
        <taxon>Bacteria</taxon>
        <taxon>Pseudomonadati</taxon>
        <taxon>Spirochaetota</taxon>
        <taxon>Spirochaetia</taxon>
        <taxon>Leptospirales</taxon>
        <taxon>Leptospiraceae</taxon>
        <taxon>Leptospira</taxon>
    </lineage>
</organism>
<protein>
    <submittedName>
        <fullName evidence="2">Uncharacterized protein</fullName>
    </submittedName>
</protein>
<dbReference type="HOGENOM" id="CLU_756044_0_0_12"/>
<feature type="transmembrane region" description="Helical" evidence="1">
    <location>
        <begin position="21"/>
        <end position="41"/>
    </location>
</feature>
<reference evidence="2 3" key="1">
    <citation type="journal article" date="2008" name="PLoS ONE">
        <title>Genome sequence of the saprophyte Leptospira biflexa provides insights into the evolution of Leptospira and the pathogenesis of leptospirosis.</title>
        <authorList>
            <person name="Picardeau M."/>
            <person name="Bulach D.M."/>
            <person name="Bouchier C."/>
            <person name="Zuerner R.L."/>
            <person name="Zidane N."/>
            <person name="Wilson P.J."/>
            <person name="Creno S."/>
            <person name="Kuczek E.S."/>
            <person name="Bommezzadri S."/>
            <person name="Davis J.C."/>
            <person name="McGrath A."/>
            <person name="Johnson M.J."/>
            <person name="Boursaux-Eude C."/>
            <person name="Seemann T."/>
            <person name="Rouy Z."/>
            <person name="Coppel R.L."/>
            <person name="Rood J.I."/>
            <person name="Lajus A."/>
            <person name="Davies J.K."/>
            <person name="Medigue C."/>
            <person name="Adler B."/>
        </authorList>
    </citation>
    <scope>NUCLEOTIDE SEQUENCE [LARGE SCALE GENOMIC DNA]</scope>
    <source>
        <strain evidence="3">Patoc 1 / ATCC 23582 / Paris</strain>
    </source>
</reference>
<evidence type="ECO:0000313" key="2">
    <source>
        <dbReference type="EMBL" id="ABZ97387.1"/>
    </source>
</evidence>
<dbReference type="BioCyc" id="LBIF456481:LEPBI_RS06250-MONOMER"/>
<keyword evidence="1" id="KW-0812">Transmembrane</keyword>
<keyword evidence="1" id="KW-0472">Membrane</keyword>
<dbReference type="KEGG" id="lbi:LEPBI_I1277"/>
<proteinExistence type="predicted"/>
<evidence type="ECO:0000313" key="3">
    <source>
        <dbReference type="Proteomes" id="UP000001847"/>
    </source>
</evidence>
<dbReference type="STRING" id="456481.LEPBI_I1277"/>
<dbReference type="EMBL" id="CP000786">
    <property type="protein sequence ID" value="ABZ97387.1"/>
    <property type="molecule type" value="Genomic_DNA"/>
</dbReference>
<sequence>MMERENRSLTGYQKKENSFRWSMRLGIGFVTLYLFFCIQNGSLLGQNKTDVIVDPLLQKPWIPDAEEEEFRSYHRFLSEFKNKQTSVKKKDRFGRNYLMSPSGKISFLIDDEYYKEFPIQMEADIASKELVALYDVRKEKDVVFLGKGIHLCYRLKKEKEPGFFPEWLKSSNELTNRAANEWSDQTIPLDLVSDPYGCYVDEISPMDFLYLESESFRYRIKIPTSLRYEGLFGNRLGLYGENRDTIYRLVRFVQFLSNYLPEGQTEWDEALKLQTSGKKKKTLPKIILSIGSSFDKVRPLRNTKNYFVFWDSVRSLTKSQMKQLQFKRLEVNNEYVSEWVEVDDIGNPIPMEMKEYYLYNAPRGYFLSLSYPKREKPIAERYWNTVRKSFTVKD</sequence>